<evidence type="ECO:0000256" key="2">
    <source>
        <dbReference type="ARBA" id="ARBA00023002"/>
    </source>
</evidence>
<keyword evidence="3" id="KW-0408">Iron</keyword>
<protein>
    <submittedName>
        <fullName evidence="6">(S)-phenoxypropionate/alpha-ketoglutarate-dioxygenase</fullName>
    </submittedName>
</protein>
<reference evidence="6 7" key="1">
    <citation type="submission" date="2018-11" db="EMBL/GenBank/DDBJ databases">
        <title>Whole genome sequence of Streptomyces paromomycinus NBRC 15454(T).</title>
        <authorList>
            <person name="Komaki H."/>
            <person name="Tamura T."/>
        </authorList>
    </citation>
    <scope>NUCLEOTIDE SEQUENCE [LARGE SCALE GENOMIC DNA]</scope>
    <source>
        <strain evidence="6 7">NBRC 15454</strain>
    </source>
</reference>
<dbReference type="Proteomes" id="UP000286746">
    <property type="component" value="Unassembled WGS sequence"/>
</dbReference>
<dbReference type="Pfam" id="PF02668">
    <property type="entry name" value="TauD"/>
    <property type="match status" value="1"/>
</dbReference>
<dbReference type="InterPro" id="IPR050411">
    <property type="entry name" value="AlphaKG_dependent_hydroxylases"/>
</dbReference>
<evidence type="ECO:0000256" key="3">
    <source>
        <dbReference type="ARBA" id="ARBA00023004"/>
    </source>
</evidence>
<organism evidence="6 7">
    <name type="scientific">Streptomyces paromomycinus</name>
    <name type="common">Streptomyces rimosus subsp. paromomycinus</name>
    <dbReference type="NCBI Taxonomy" id="92743"/>
    <lineage>
        <taxon>Bacteria</taxon>
        <taxon>Bacillati</taxon>
        <taxon>Actinomycetota</taxon>
        <taxon>Actinomycetes</taxon>
        <taxon>Kitasatosporales</taxon>
        <taxon>Streptomycetaceae</taxon>
        <taxon>Streptomyces</taxon>
    </lineage>
</organism>
<gene>
    <name evidence="6" type="primary">sdpA</name>
    <name evidence="6" type="ORF">GKJPGBOP_02329</name>
</gene>
<dbReference type="SUPFAM" id="SSF51197">
    <property type="entry name" value="Clavaminate synthase-like"/>
    <property type="match status" value="1"/>
</dbReference>
<name>A0A401VZZ1_STREY</name>
<evidence type="ECO:0000313" key="7">
    <source>
        <dbReference type="Proteomes" id="UP000286746"/>
    </source>
</evidence>
<keyword evidence="7" id="KW-1185">Reference proteome</keyword>
<dbReference type="AlphaFoldDB" id="A0A401VZZ1"/>
<feature type="region of interest" description="Disordered" evidence="4">
    <location>
        <begin position="286"/>
        <end position="309"/>
    </location>
</feature>
<dbReference type="PANTHER" id="PTHR10696">
    <property type="entry name" value="GAMMA-BUTYROBETAINE HYDROXYLASE-RELATED"/>
    <property type="match status" value="1"/>
</dbReference>
<comment type="caution">
    <text evidence="6">The sequence shown here is derived from an EMBL/GenBank/DDBJ whole genome shotgun (WGS) entry which is preliminary data.</text>
</comment>
<evidence type="ECO:0000256" key="4">
    <source>
        <dbReference type="SAM" id="MobiDB-lite"/>
    </source>
</evidence>
<dbReference type="EMBL" id="BHZD01000001">
    <property type="protein sequence ID" value="GCD42660.1"/>
    <property type="molecule type" value="Genomic_DNA"/>
</dbReference>
<dbReference type="GO" id="GO:0051213">
    <property type="term" value="F:dioxygenase activity"/>
    <property type="evidence" value="ECO:0007669"/>
    <property type="project" value="UniProtKB-KW"/>
</dbReference>
<comment type="cofactor">
    <cofactor evidence="1">
        <name>Fe(2+)</name>
        <dbReference type="ChEBI" id="CHEBI:29033"/>
    </cofactor>
</comment>
<accession>A0A401VZZ1</accession>
<dbReference type="Gene3D" id="3.60.130.10">
    <property type="entry name" value="Clavaminate synthase-like"/>
    <property type="match status" value="1"/>
</dbReference>
<dbReference type="PANTHER" id="PTHR10696:SF53">
    <property type="entry name" value="TYROSINE ISONITRILE DESATURASE"/>
    <property type="match status" value="1"/>
</dbReference>
<feature type="region of interest" description="Disordered" evidence="4">
    <location>
        <begin position="1"/>
        <end position="25"/>
    </location>
</feature>
<feature type="domain" description="TauD/TfdA-like" evidence="5">
    <location>
        <begin position="49"/>
        <end position="281"/>
    </location>
</feature>
<dbReference type="RefSeq" id="WP_170251693.1">
    <property type="nucleotide sequence ID" value="NZ_BHZD01000001.1"/>
</dbReference>
<keyword evidence="2" id="KW-0560">Oxidoreductase</keyword>
<evidence type="ECO:0000313" key="6">
    <source>
        <dbReference type="EMBL" id="GCD42660.1"/>
    </source>
</evidence>
<dbReference type="InterPro" id="IPR003819">
    <property type="entry name" value="TauD/TfdA-like"/>
</dbReference>
<proteinExistence type="predicted"/>
<keyword evidence="6" id="KW-0223">Dioxygenase</keyword>
<dbReference type="InterPro" id="IPR042098">
    <property type="entry name" value="TauD-like_sf"/>
</dbReference>
<sequence>MTSQAVHASGPTADDAPDDTRPWTTAAPGPFGVLITATGPGLPVTAVPVPWLRDLTRRHHLVALRGFTAPADAAELDAYARTWGEVMEWPFGTVFDVRAHQDPEDHVFDTGFMPLHWDGMYVDFVPEFQVFHCVAAPGAAEGGGTLFCDTTRVLADADEETLERWRGLTLRYRNAKVSHYGGLVVSPLIEPHPDAGFPVMRFLEPVPDGEHIVNQPDVSVDGLEGEAAAAELAAVRDAAYDPRHVYVHAWQQDDIVIADNYTLLHTRVPYRRGLPRHLRRVHVLGEPPLPSHIHDHRDATGADTQRGTA</sequence>
<evidence type="ECO:0000256" key="1">
    <source>
        <dbReference type="ARBA" id="ARBA00001954"/>
    </source>
</evidence>
<evidence type="ECO:0000259" key="5">
    <source>
        <dbReference type="Pfam" id="PF02668"/>
    </source>
</evidence>